<protein>
    <submittedName>
        <fullName evidence="1">Uncharacterized protein</fullName>
    </submittedName>
</protein>
<accession>A0A1X7VQL1</accession>
<dbReference type="EnsemblMetazoa" id="Aqu2.1.42362_001">
    <property type="protein sequence ID" value="Aqu2.1.42362_001"/>
    <property type="gene ID" value="Aqu2.1.42362"/>
</dbReference>
<evidence type="ECO:0000313" key="1">
    <source>
        <dbReference type="EnsemblMetazoa" id="Aqu2.1.42362_001"/>
    </source>
</evidence>
<proteinExistence type="predicted"/>
<dbReference type="InParanoid" id="A0A1X7VQL1"/>
<organism evidence="1">
    <name type="scientific">Amphimedon queenslandica</name>
    <name type="common">Sponge</name>
    <dbReference type="NCBI Taxonomy" id="400682"/>
    <lineage>
        <taxon>Eukaryota</taxon>
        <taxon>Metazoa</taxon>
        <taxon>Porifera</taxon>
        <taxon>Demospongiae</taxon>
        <taxon>Heteroscleromorpha</taxon>
        <taxon>Haplosclerida</taxon>
        <taxon>Niphatidae</taxon>
        <taxon>Amphimedon</taxon>
    </lineage>
</organism>
<name>A0A1X7VQL1_AMPQE</name>
<reference evidence="1" key="1">
    <citation type="submission" date="2017-05" db="UniProtKB">
        <authorList>
            <consortium name="EnsemblMetazoa"/>
        </authorList>
    </citation>
    <scope>IDENTIFICATION</scope>
</reference>
<dbReference type="AlphaFoldDB" id="A0A1X7VQL1"/>
<sequence>MSYCKSGFKLICCPCYHPLPLPPIPLPPLPFLCHELPKCCHLCHLFLTAPSGLPLSPDPRPLPLPGLPPQPPLSWSGRCPPSLPGPPTSPLPPPPLAPHLHVLSLLHPDHGLHGQLPIPSATHQDAHDALVVVFSSRWWWWSYIYWDLEIP</sequence>